<dbReference type="EMBL" id="JAMZIH010006252">
    <property type="protein sequence ID" value="KAJ1674114.1"/>
    <property type="molecule type" value="Genomic_DNA"/>
</dbReference>
<proteinExistence type="predicted"/>
<sequence>MSAAYVQEVWNRFPINYARHQFEGLSSAVAATGTVASSSANPKYVFIDAPLKRLMIKVRAIDSIRELDDFIHNSSLQHYQELFTLAIPDLVFIEAVIERDLGYQSYLPATQQQQQQQYPTRTAGPASNTSSGSRAASLGGTSSTKTVSSESAT</sequence>
<evidence type="ECO:0000313" key="1">
    <source>
        <dbReference type="EMBL" id="KAJ1674114.1"/>
    </source>
</evidence>
<protein>
    <submittedName>
        <fullName evidence="1">Uncharacterized protein</fullName>
    </submittedName>
</protein>
<gene>
    <name evidence="1" type="ORF">EV182_003935</name>
</gene>
<reference evidence="1" key="1">
    <citation type="submission" date="2022-06" db="EMBL/GenBank/DDBJ databases">
        <title>Phylogenomic reconstructions and comparative analyses of Kickxellomycotina fungi.</title>
        <authorList>
            <person name="Reynolds N.K."/>
            <person name="Stajich J.E."/>
            <person name="Barry K."/>
            <person name="Grigoriev I.V."/>
            <person name="Crous P."/>
            <person name="Smith M.E."/>
        </authorList>
    </citation>
    <scope>NUCLEOTIDE SEQUENCE</scope>
    <source>
        <strain evidence="1">RSA 2271</strain>
    </source>
</reference>
<name>A0ACC1HC26_9FUNG</name>
<dbReference type="Proteomes" id="UP001145114">
    <property type="component" value="Unassembled WGS sequence"/>
</dbReference>
<evidence type="ECO:0000313" key="2">
    <source>
        <dbReference type="Proteomes" id="UP001145114"/>
    </source>
</evidence>
<organism evidence="1 2">
    <name type="scientific">Spiromyces aspiralis</name>
    <dbReference type="NCBI Taxonomy" id="68401"/>
    <lineage>
        <taxon>Eukaryota</taxon>
        <taxon>Fungi</taxon>
        <taxon>Fungi incertae sedis</taxon>
        <taxon>Zoopagomycota</taxon>
        <taxon>Kickxellomycotina</taxon>
        <taxon>Kickxellomycetes</taxon>
        <taxon>Kickxellales</taxon>
        <taxon>Kickxellaceae</taxon>
        <taxon>Spiromyces</taxon>
    </lineage>
</organism>
<keyword evidence="2" id="KW-1185">Reference proteome</keyword>
<comment type="caution">
    <text evidence="1">The sequence shown here is derived from an EMBL/GenBank/DDBJ whole genome shotgun (WGS) entry which is preliminary data.</text>
</comment>
<accession>A0ACC1HC26</accession>